<dbReference type="AlphaFoldDB" id="A0A3P6T880"/>
<protein>
    <recommendedName>
        <fullName evidence="8">Longin domain-containing protein</fullName>
    </recommendedName>
</protein>
<evidence type="ECO:0000259" key="8">
    <source>
        <dbReference type="PROSITE" id="PS50859"/>
    </source>
</evidence>
<keyword evidence="4" id="KW-0564">Palmitate</keyword>
<evidence type="ECO:0000256" key="1">
    <source>
        <dbReference type="ARBA" id="ARBA00008025"/>
    </source>
</evidence>
<evidence type="ECO:0000256" key="4">
    <source>
        <dbReference type="ARBA" id="ARBA00023139"/>
    </source>
</evidence>
<evidence type="ECO:0000256" key="5">
    <source>
        <dbReference type="ARBA" id="ARBA00023288"/>
    </source>
</evidence>
<evidence type="ECO:0000313" key="10">
    <source>
        <dbReference type="Proteomes" id="UP000281553"/>
    </source>
</evidence>
<sequence>MKLYSLQVLYKQDNQVKQLQGVEDLSSFSFFQRGSLLEFLNFTAKLVCERTNVCERTIVQEQDYFCHVYVRHDNLCGILFSDLEYPQRVAQTLLTKVFLHTFPLYFTFTCHVCIRGIRYQCFKYFKALKV</sequence>
<dbReference type="OrthoDB" id="27923at2759"/>
<dbReference type="GO" id="GO:0005484">
    <property type="term" value="F:SNAP receptor activity"/>
    <property type="evidence" value="ECO:0007669"/>
    <property type="project" value="TreeGrafter"/>
</dbReference>
<name>A0A3P6T880_DIBLA</name>
<dbReference type="SUPFAM" id="SSF64356">
    <property type="entry name" value="SNARE-like"/>
    <property type="match status" value="1"/>
</dbReference>
<keyword evidence="10" id="KW-1185">Reference proteome</keyword>
<dbReference type="Pfam" id="PF13774">
    <property type="entry name" value="Longin"/>
    <property type="match status" value="1"/>
</dbReference>
<dbReference type="GO" id="GO:0005794">
    <property type="term" value="C:Golgi apparatus"/>
    <property type="evidence" value="ECO:0007669"/>
    <property type="project" value="TreeGrafter"/>
</dbReference>
<organism evidence="9 10">
    <name type="scientific">Dibothriocephalus latus</name>
    <name type="common">Fish tapeworm</name>
    <name type="synonym">Diphyllobothrium latum</name>
    <dbReference type="NCBI Taxonomy" id="60516"/>
    <lineage>
        <taxon>Eukaryota</taxon>
        <taxon>Metazoa</taxon>
        <taxon>Spiralia</taxon>
        <taxon>Lophotrochozoa</taxon>
        <taxon>Platyhelminthes</taxon>
        <taxon>Cestoda</taxon>
        <taxon>Eucestoda</taxon>
        <taxon>Diphyllobothriidea</taxon>
        <taxon>Diphyllobothriidae</taxon>
        <taxon>Dibothriocephalus</taxon>
    </lineage>
</organism>
<keyword evidence="3" id="KW-0472">Membrane</keyword>
<gene>
    <name evidence="9" type="ORF">DILT_LOCUS3571</name>
</gene>
<keyword evidence="6" id="KW-0636">Prenylation</keyword>
<keyword evidence="5" id="KW-0449">Lipoprotein</keyword>
<dbReference type="CDD" id="cd14824">
    <property type="entry name" value="Longin"/>
    <property type="match status" value="1"/>
</dbReference>
<proteinExistence type="inferred from homology"/>
<accession>A0A3P6T880</accession>
<feature type="domain" description="Longin" evidence="8">
    <location>
        <begin position="8"/>
        <end position="97"/>
    </location>
</feature>
<dbReference type="InterPro" id="IPR011012">
    <property type="entry name" value="Longin-like_dom_sf"/>
</dbReference>
<evidence type="ECO:0000256" key="2">
    <source>
        <dbReference type="ARBA" id="ARBA00022481"/>
    </source>
</evidence>
<dbReference type="PROSITE" id="PS50859">
    <property type="entry name" value="LONGIN"/>
    <property type="match status" value="1"/>
</dbReference>
<comment type="subcellular location">
    <subcellularLocation>
        <location evidence="7">Endomembrane system</location>
        <topology evidence="7">Lipid-anchor</topology>
        <orientation evidence="7">Cytoplasmic side</orientation>
    </subcellularLocation>
</comment>
<evidence type="ECO:0000256" key="6">
    <source>
        <dbReference type="ARBA" id="ARBA00023289"/>
    </source>
</evidence>
<dbReference type="GO" id="GO:0006888">
    <property type="term" value="P:endoplasmic reticulum to Golgi vesicle-mediated transport"/>
    <property type="evidence" value="ECO:0007669"/>
    <property type="project" value="TreeGrafter"/>
</dbReference>
<evidence type="ECO:0000313" key="9">
    <source>
        <dbReference type="EMBL" id="VDK84286.1"/>
    </source>
</evidence>
<evidence type="ECO:0000256" key="7">
    <source>
        <dbReference type="ARBA" id="ARBA00046278"/>
    </source>
</evidence>
<dbReference type="PANTHER" id="PTHR45806">
    <property type="entry name" value="SYNAPTOBREVIN HOMOLOG YKT6"/>
    <property type="match status" value="1"/>
</dbReference>
<dbReference type="Proteomes" id="UP000281553">
    <property type="component" value="Unassembled WGS sequence"/>
</dbReference>
<keyword evidence="2" id="KW-0488">Methylation</keyword>
<dbReference type="SMART" id="SM01270">
    <property type="entry name" value="Longin"/>
    <property type="match status" value="1"/>
</dbReference>
<dbReference type="InterPro" id="IPR010908">
    <property type="entry name" value="Longin_dom"/>
</dbReference>
<reference evidence="9 10" key="1">
    <citation type="submission" date="2018-11" db="EMBL/GenBank/DDBJ databases">
        <authorList>
            <consortium name="Pathogen Informatics"/>
        </authorList>
    </citation>
    <scope>NUCLEOTIDE SEQUENCE [LARGE SCALE GENOMIC DNA]</scope>
</reference>
<dbReference type="PANTHER" id="PTHR45806:SF1">
    <property type="entry name" value="SYNAPTOBREVIN HOMOLOG YKT6"/>
    <property type="match status" value="1"/>
</dbReference>
<dbReference type="EMBL" id="UYRU01043883">
    <property type="protein sequence ID" value="VDK84286.1"/>
    <property type="molecule type" value="Genomic_DNA"/>
</dbReference>
<evidence type="ECO:0000256" key="3">
    <source>
        <dbReference type="ARBA" id="ARBA00023136"/>
    </source>
</evidence>
<dbReference type="Gene3D" id="3.30.450.50">
    <property type="entry name" value="Longin domain"/>
    <property type="match status" value="1"/>
</dbReference>
<comment type="similarity">
    <text evidence="1">Belongs to the synaptobrevin family.</text>
</comment>